<organism evidence="5 6">
    <name type="scientific">Vanilla planifolia</name>
    <name type="common">Vanilla</name>
    <dbReference type="NCBI Taxonomy" id="51239"/>
    <lineage>
        <taxon>Eukaryota</taxon>
        <taxon>Viridiplantae</taxon>
        <taxon>Streptophyta</taxon>
        <taxon>Embryophyta</taxon>
        <taxon>Tracheophyta</taxon>
        <taxon>Spermatophyta</taxon>
        <taxon>Magnoliopsida</taxon>
        <taxon>Liliopsida</taxon>
        <taxon>Asparagales</taxon>
        <taxon>Orchidaceae</taxon>
        <taxon>Vanilloideae</taxon>
        <taxon>Vanilleae</taxon>
        <taxon>Vanilla</taxon>
    </lineage>
</organism>
<dbReference type="EMBL" id="JADCNL010000004">
    <property type="protein sequence ID" value="KAG0484284.1"/>
    <property type="molecule type" value="Genomic_DNA"/>
</dbReference>
<evidence type="ECO:0000256" key="3">
    <source>
        <dbReference type="PROSITE-ProRule" id="PRU10141"/>
    </source>
</evidence>
<dbReference type="Gene3D" id="3.30.200.20">
    <property type="entry name" value="Phosphorylase Kinase, domain 1"/>
    <property type="match status" value="1"/>
</dbReference>
<dbReference type="FunFam" id="3.30.200.20:FF:000545">
    <property type="entry name" value="CMGC family protein kinase"/>
    <property type="match status" value="1"/>
</dbReference>
<name>A0A835V1W8_VANPL</name>
<dbReference type="InterPro" id="IPR017441">
    <property type="entry name" value="Protein_kinase_ATP_BS"/>
</dbReference>
<evidence type="ECO:0000256" key="1">
    <source>
        <dbReference type="ARBA" id="ARBA00022741"/>
    </source>
</evidence>
<feature type="binding site" evidence="3">
    <location>
        <position position="105"/>
    </location>
    <ligand>
        <name>ATP</name>
        <dbReference type="ChEBI" id="CHEBI:30616"/>
    </ligand>
</feature>
<comment type="caution">
    <text evidence="5">The sequence shown here is derived from an EMBL/GenBank/DDBJ whole genome shotgun (WGS) entry which is preliminary data.</text>
</comment>
<evidence type="ECO:0000313" key="6">
    <source>
        <dbReference type="Proteomes" id="UP000636800"/>
    </source>
</evidence>
<dbReference type="InterPro" id="IPR000719">
    <property type="entry name" value="Prot_kinase_dom"/>
</dbReference>
<dbReference type="AlphaFoldDB" id="A0A835V1W8"/>
<dbReference type="GO" id="GO:0005524">
    <property type="term" value="F:ATP binding"/>
    <property type="evidence" value="ECO:0007669"/>
    <property type="project" value="UniProtKB-UniRule"/>
</dbReference>
<dbReference type="InterPro" id="IPR011009">
    <property type="entry name" value="Kinase-like_dom_sf"/>
</dbReference>
<dbReference type="SMART" id="SM00220">
    <property type="entry name" value="S_TKc"/>
    <property type="match status" value="1"/>
</dbReference>
<dbReference type="PROSITE" id="PS00107">
    <property type="entry name" value="PROTEIN_KINASE_ATP"/>
    <property type="match status" value="1"/>
</dbReference>
<dbReference type="InterPro" id="IPR050117">
    <property type="entry name" value="MAPK"/>
</dbReference>
<dbReference type="GO" id="GO:0004672">
    <property type="term" value="F:protein kinase activity"/>
    <property type="evidence" value="ECO:0007669"/>
    <property type="project" value="InterPro"/>
</dbReference>
<keyword evidence="2 3" id="KW-0067">ATP-binding</keyword>
<feature type="domain" description="Protein kinase" evidence="4">
    <location>
        <begin position="75"/>
        <end position="194"/>
    </location>
</feature>
<dbReference type="PANTHER" id="PTHR24055">
    <property type="entry name" value="MITOGEN-ACTIVATED PROTEIN KINASE"/>
    <property type="match status" value="1"/>
</dbReference>
<evidence type="ECO:0000256" key="2">
    <source>
        <dbReference type="ARBA" id="ARBA00022840"/>
    </source>
</evidence>
<dbReference type="PROSITE" id="PS50011">
    <property type="entry name" value="PROTEIN_KINASE_DOM"/>
    <property type="match status" value="1"/>
</dbReference>
<dbReference type="OrthoDB" id="19768at2759"/>
<dbReference type="Pfam" id="PF00069">
    <property type="entry name" value="Pkinase"/>
    <property type="match status" value="1"/>
</dbReference>
<protein>
    <recommendedName>
        <fullName evidence="4">Protein kinase domain-containing protein</fullName>
    </recommendedName>
</protein>
<keyword evidence="6" id="KW-1185">Reference proteome</keyword>
<accession>A0A835V1W8</accession>
<sequence>MRLLLMHLHTSYTLPLFYIAALATHIPDCASRQSHALSSALWNPKLVVLNVAILFGEGVGQLTKLHLKVGYYSSYRVIKEVGAGTYGNVWQAVNKENGELVAIKKMKKKFYSWEECINLREVQCLRKLKHPNIVKLMEVIKEQDVLCFVFEYMECSLYEVTKGRDVPFTEYEIKIMLSSISSSCVRSPARLFSS</sequence>
<dbReference type="SUPFAM" id="SSF56112">
    <property type="entry name" value="Protein kinase-like (PK-like)"/>
    <property type="match status" value="1"/>
</dbReference>
<gene>
    <name evidence="5" type="ORF">HPP92_008363</name>
</gene>
<proteinExistence type="predicted"/>
<evidence type="ECO:0000259" key="4">
    <source>
        <dbReference type="PROSITE" id="PS50011"/>
    </source>
</evidence>
<reference evidence="5 6" key="1">
    <citation type="journal article" date="2020" name="Nat. Food">
        <title>A phased Vanilla planifolia genome enables genetic improvement of flavour and production.</title>
        <authorList>
            <person name="Hasing T."/>
            <person name="Tang H."/>
            <person name="Brym M."/>
            <person name="Khazi F."/>
            <person name="Huang T."/>
            <person name="Chambers A.H."/>
        </authorList>
    </citation>
    <scope>NUCLEOTIDE SEQUENCE [LARGE SCALE GENOMIC DNA]</scope>
    <source>
        <tissue evidence="5">Leaf</tissue>
    </source>
</reference>
<evidence type="ECO:0000313" key="5">
    <source>
        <dbReference type="EMBL" id="KAG0484284.1"/>
    </source>
</evidence>
<dbReference type="Proteomes" id="UP000636800">
    <property type="component" value="Unassembled WGS sequence"/>
</dbReference>
<keyword evidence="1 3" id="KW-0547">Nucleotide-binding</keyword>